<proteinExistence type="predicted"/>
<keyword evidence="2" id="KW-1133">Transmembrane helix</keyword>
<reference evidence="3 4" key="1">
    <citation type="journal article" date="2018" name="Mol. Biol. Evol.">
        <title>Broad Genomic Sampling Reveals a Smut Pathogenic Ancestry of the Fungal Clade Ustilaginomycotina.</title>
        <authorList>
            <person name="Kijpornyongpan T."/>
            <person name="Mondo S.J."/>
            <person name="Barry K."/>
            <person name="Sandor L."/>
            <person name="Lee J."/>
            <person name="Lipzen A."/>
            <person name="Pangilinan J."/>
            <person name="LaButti K."/>
            <person name="Hainaut M."/>
            <person name="Henrissat B."/>
            <person name="Grigoriev I.V."/>
            <person name="Spatafora J.W."/>
            <person name="Aime M.C."/>
        </authorList>
    </citation>
    <scope>NUCLEOTIDE SEQUENCE [LARGE SCALE GENOMIC DNA]</scope>
    <source>
        <strain evidence="3 4">MCA 3645</strain>
    </source>
</reference>
<dbReference type="Proteomes" id="UP000246740">
    <property type="component" value="Unassembled WGS sequence"/>
</dbReference>
<dbReference type="AlphaFoldDB" id="A0A317XU94"/>
<gene>
    <name evidence="3" type="ORF">BCV70DRAFT_157528</name>
</gene>
<dbReference type="EMBL" id="KZ819189">
    <property type="protein sequence ID" value="PWZ01926.1"/>
    <property type="molecule type" value="Genomic_DNA"/>
</dbReference>
<keyword evidence="4" id="KW-1185">Reference proteome</keyword>
<dbReference type="OrthoDB" id="3260758at2759"/>
<accession>A0A317XU94</accession>
<feature type="region of interest" description="Disordered" evidence="1">
    <location>
        <begin position="29"/>
        <end position="59"/>
    </location>
</feature>
<name>A0A317XU94_9BASI</name>
<sequence length="134" mass="13951">MHSPKITNDSIPSVLVPLVILGAISSRFFGSSKKSKGKGSYTGKYDPSTGLGRGAPGFQTGVKRMAVTPEIAARMRAGEQVSAEEIEAAVAKAQSQNAQATSTALKNPNVDQDWLPQAGRGASPAGGAKKNKRR</sequence>
<evidence type="ECO:0000256" key="2">
    <source>
        <dbReference type="SAM" id="Phobius"/>
    </source>
</evidence>
<feature type="transmembrane region" description="Helical" evidence="2">
    <location>
        <begin position="12"/>
        <end position="30"/>
    </location>
</feature>
<dbReference type="InParanoid" id="A0A317XU94"/>
<evidence type="ECO:0000256" key="1">
    <source>
        <dbReference type="SAM" id="MobiDB-lite"/>
    </source>
</evidence>
<evidence type="ECO:0000313" key="4">
    <source>
        <dbReference type="Proteomes" id="UP000246740"/>
    </source>
</evidence>
<feature type="region of interest" description="Disordered" evidence="1">
    <location>
        <begin position="94"/>
        <end position="134"/>
    </location>
</feature>
<evidence type="ECO:0000313" key="3">
    <source>
        <dbReference type="EMBL" id="PWZ01926.1"/>
    </source>
</evidence>
<keyword evidence="2" id="KW-0812">Transmembrane</keyword>
<feature type="compositionally biased region" description="Low complexity" evidence="1">
    <location>
        <begin position="94"/>
        <end position="104"/>
    </location>
</feature>
<protein>
    <submittedName>
        <fullName evidence="3">Uncharacterized protein</fullName>
    </submittedName>
</protein>
<organism evidence="3 4">
    <name type="scientific">Testicularia cyperi</name>
    <dbReference type="NCBI Taxonomy" id="1882483"/>
    <lineage>
        <taxon>Eukaryota</taxon>
        <taxon>Fungi</taxon>
        <taxon>Dikarya</taxon>
        <taxon>Basidiomycota</taxon>
        <taxon>Ustilaginomycotina</taxon>
        <taxon>Ustilaginomycetes</taxon>
        <taxon>Ustilaginales</taxon>
        <taxon>Anthracoideaceae</taxon>
        <taxon>Testicularia</taxon>
    </lineage>
</organism>
<keyword evidence="2" id="KW-0472">Membrane</keyword>